<keyword evidence="13" id="KW-1185">Reference proteome</keyword>
<feature type="domain" description="Ancillary SecYEG translocon subunit/Cell division coordinator CpoB TPR" evidence="11">
    <location>
        <begin position="15"/>
        <end position="210"/>
    </location>
</feature>
<comment type="caution">
    <text evidence="12">The sequence shown here is derived from an EMBL/GenBank/DDBJ whole genome shotgun (WGS) entry which is preliminary data.</text>
</comment>
<evidence type="ECO:0000259" key="11">
    <source>
        <dbReference type="Pfam" id="PF09976"/>
    </source>
</evidence>
<keyword evidence="2" id="KW-1003">Cell membrane</keyword>
<organism evidence="12 13">
    <name type="scientific">Candidatus Doriopsillibacter californiensis</name>
    <dbReference type="NCBI Taxonomy" id="2970740"/>
    <lineage>
        <taxon>Bacteria</taxon>
        <taxon>Pseudomonadati</taxon>
        <taxon>Pseudomonadota</taxon>
        <taxon>Gammaproteobacteria</taxon>
        <taxon>Candidatus Tethybacterales</taxon>
        <taxon>Candidatus Persebacteraceae</taxon>
        <taxon>Candidatus Doriopsillibacter</taxon>
    </lineage>
</organism>
<dbReference type="EMBL" id="JANQAO010000001">
    <property type="protein sequence ID" value="MDM5146788.1"/>
    <property type="molecule type" value="Genomic_DNA"/>
</dbReference>
<keyword evidence="4" id="KW-1133">Transmembrane helix</keyword>
<evidence type="ECO:0000256" key="7">
    <source>
        <dbReference type="ARBA" id="ARBA00024197"/>
    </source>
</evidence>
<evidence type="ECO:0000256" key="10">
    <source>
        <dbReference type="SAM" id="MobiDB-lite"/>
    </source>
</evidence>
<dbReference type="InterPro" id="IPR026039">
    <property type="entry name" value="YfgM"/>
</dbReference>
<evidence type="ECO:0000256" key="5">
    <source>
        <dbReference type="ARBA" id="ARBA00023136"/>
    </source>
</evidence>
<feature type="coiled-coil region" evidence="9">
    <location>
        <begin position="95"/>
        <end position="122"/>
    </location>
</feature>
<comment type="subcellular location">
    <subcellularLocation>
        <location evidence="1">Cell membrane</location>
        <topology evidence="1">Single-pass type II membrane protein</topology>
    </subcellularLocation>
</comment>
<dbReference type="Proteomes" id="UP001168167">
    <property type="component" value="Unassembled WGS sequence"/>
</dbReference>
<keyword evidence="6" id="KW-0143">Chaperone</keyword>
<dbReference type="InterPro" id="IPR011990">
    <property type="entry name" value="TPR-like_helical_dom_sf"/>
</dbReference>
<evidence type="ECO:0000256" key="1">
    <source>
        <dbReference type="ARBA" id="ARBA00004401"/>
    </source>
</evidence>
<evidence type="ECO:0000256" key="9">
    <source>
        <dbReference type="SAM" id="Coils"/>
    </source>
</evidence>
<reference evidence="12" key="2">
    <citation type="journal article" date="2023" name="Microbiome">
        <title>Synthase-selected sorting approach identifies a beta-lactone synthase in a nudibranch symbiotic bacterium.</title>
        <authorList>
            <person name="Dzunkova M."/>
            <person name="La Clair J.J."/>
            <person name="Tyml T."/>
            <person name="Doud D."/>
            <person name="Schulz F."/>
            <person name="Piquer-Esteban S."/>
            <person name="Porcel Sanchis D."/>
            <person name="Osborn A."/>
            <person name="Robinson D."/>
            <person name="Louie K.B."/>
            <person name="Bowen B.P."/>
            <person name="Bowers R.M."/>
            <person name="Lee J."/>
            <person name="Arnau V."/>
            <person name="Diaz-Villanueva W."/>
            <person name="Stepanauskas R."/>
            <person name="Gosliner T."/>
            <person name="Date S.V."/>
            <person name="Northen T.R."/>
            <person name="Cheng J.F."/>
            <person name="Burkart M.D."/>
            <person name="Woyke T."/>
        </authorList>
    </citation>
    <scope>NUCLEOTIDE SEQUENCE</scope>
    <source>
        <strain evidence="12">Df01</strain>
    </source>
</reference>
<feature type="compositionally biased region" description="Polar residues" evidence="10">
    <location>
        <begin position="234"/>
        <end position="245"/>
    </location>
</feature>
<dbReference type="SUPFAM" id="SSF48452">
    <property type="entry name" value="TPR-like"/>
    <property type="match status" value="1"/>
</dbReference>
<protein>
    <recommendedName>
        <fullName evidence="8">Ancillary SecYEG translocon subunit</fullName>
    </recommendedName>
</protein>
<dbReference type="InterPro" id="IPR018704">
    <property type="entry name" value="SecYEG/CpoB_TPR"/>
</dbReference>
<reference evidence="12" key="1">
    <citation type="submission" date="2022-08" db="EMBL/GenBank/DDBJ databases">
        <authorList>
            <person name="Dzunkova M."/>
            <person name="La Clair J."/>
            <person name="Tyml T."/>
            <person name="Doud D."/>
            <person name="Schulz F."/>
            <person name="Piquer S."/>
            <person name="Porcel Sanchis D."/>
            <person name="Osborn A."/>
            <person name="Robinson D."/>
            <person name="Louie K.B."/>
            <person name="Bowen B.P."/>
            <person name="Bowers R."/>
            <person name="Lee J."/>
            <person name="Arnau Llombart V."/>
            <person name="Diaz Villanueva W."/>
            <person name="Gosliner T."/>
            <person name="Northen T."/>
            <person name="Cheng J.-F."/>
            <person name="Burkart M.D."/>
            <person name="Woyke T."/>
        </authorList>
    </citation>
    <scope>NUCLEOTIDE SEQUENCE</scope>
    <source>
        <strain evidence="12">Df01</strain>
    </source>
</reference>
<evidence type="ECO:0000313" key="12">
    <source>
        <dbReference type="EMBL" id="MDM5146788.1"/>
    </source>
</evidence>
<evidence type="ECO:0000256" key="2">
    <source>
        <dbReference type="ARBA" id="ARBA00022475"/>
    </source>
</evidence>
<dbReference type="PANTHER" id="PTHR38035">
    <property type="entry name" value="UPF0070 PROTEIN YFGM"/>
    <property type="match status" value="1"/>
</dbReference>
<gene>
    <name evidence="12" type="ORF">NQX30_00080</name>
</gene>
<name>A0ABT7QJ90_9GAMM</name>
<evidence type="ECO:0000256" key="8">
    <source>
        <dbReference type="ARBA" id="ARBA00024235"/>
    </source>
</evidence>
<comment type="similarity">
    <text evidence="7">Belongs to the YfgM family.</text>
</comment>
<evidence type="ECO:0000256" key="3">
    <source>
        <dbReference type="ARBA" id="ARBA00022692"/>
    </source>
</evidence>
<sequence>MADYDQEEALTRLLDFWGRYKFHLITGLLMILSAVSGLSYQTTHNDALQREAGNALYQVMRAADAGEAEAAAQAYQQINKSDDFAGLRHLAAFALASVQVQNDNAEEARSNLQAVVDNEKDDGLRALAALRLSELLINAGETDEAVTLLEENAPLGSQMQLLFAERRGDAHFTARHYLQARGAYEEAFLLAAENNHQSYLPVINIKIGALLSHRSILPLASGVAKDNDTEDSLVPTSGEENQLPSDTDIDTPAEAFDNAVSKTEINVKKSQ</sequence>
<keyword evidence="9" id="KW-0175">Coiled coil</keyword>
<feature type="region of interest" description="Disordered" evidence="10">
    <location>
        <begin position="225"/>
        <end position="252"/>
    </location>
</feature>
<proteinExistence type="inferred from homology"/>
<evidence type="ECO:0000313" key="13">
    <source>
        <dbReference type="Proteomes" id="UP001168167"/>
    </source>
</evidence>
<dbReference type="PANTHER" id="PTHR38035:SF1">
    <property type="entry name" value="ANCILLARY SECYEG TRANSLOCON SUBUNIT"/>
    <property type="match status" value="1"/>
</dbReference>
<dbReference type="Pfam" id="PF09976">
    <property type="entry name" value="TPR_21"/>
    <property type="match status" value="1"/>
</dbReference>
<evidence type="ECO:0000256" key="4">
    <source>
        <dbReference type="ARBA" id="ARBA00022989"/>
    </source>
</evidence>
<dbReference type="Gene3D" id="1.25.40.10">
    <property type="entry name" value="Tetratricopeptide repeat domain"/>
    <property type="match status" value="1"/>
</dbReference>
<accession>A0ABT7QJ90</accession>
<keyword evidence="5" id="KW-0472">Membrane</keyword>
<evidence type="ECO:0000256" key="6">
    <source>
        <dbReference type="ARBA" id="ARBA00023186"/>
    </source>
</evidence>
<keyword evidence="3" id="KW-0812">Transmembrane</keyword>